<dbReference type="InterPro" id="IPR004436">
    <property type="entry name" value="Isocitrate_DH_NADP_mono"/>
</dbReference>
<evidence type="ECO:0000259" key="11">
    <source>
        <dbReference type="SMART" id="SM01329"/>
    </source>
</evidence>
<name>A0A6U6VWK9_9DINO</name>
<dbReference type="Pfam" id="PF03971">
    <property type="entry name" value="IDH"/>
    <property type="match status" value="1"/>
</dbReference>
<evidence type="ECO:0000313" key="12">
    <source>
        <dbReference type="EMBL" id="CAD9642605.1"/>
    </source>
</evidence>
<dbReference type="EMBL" id="HBGW01095244">
    <property type="protein sequence ID" value="CAD9642605.1"/>
    <property type="molecule type" value="Transcribed_RNA"/>
</dbReference>
<dbReference type="SUPFAM" id="SSF53659">
    <property type="entry name" value="Isocitrate/Isopropylmalate dehydrogenase-like"/>
    <property type="match status" value="2"/>
</dbReference>
<evidence type="ECO:0000256" key="1">
    <source>
        <dbReference type="ARBA" id="ARBA00001936"/>
    </source>
</evidence>
<evidence type="ECO:0000256" key="3">
    <source>
        <dbReference type="ARBA" id="ARBA00007769"/>
    </source>
</evidence>
<dbReference type="GO" id="GO:0006097">
    <property type="term" value="P:glyoxylate cycle"/>
    <property type="evidence" value="ECO:0007669"/>
    <property type="project" value="UniProtKB-KW"/>
</dbReference>
<dbReference type="PANTHER" id="PTHR36999">
    <property type="entry name" value="ISOCITRATE DEHYDROGENASE [NADP]"/>
    <property type="match status" value="1"/>
</dbReference>
<keyword evidence="10" id="KW-0464">Manganese</keyword>
<dbReference type="Gene3D" id="3.40.718.10">
    <property type="entry name" value="Isopropylmalate Dehydrogenase"/>
    <property type="match status" value="2"/>
</dbReference>
<proteinExistence type="inferred from homology"/>
<evidence type="ECO:0000256" key="5">
    <source>
        <dbReference type="ARBA" id="ARBA00022532"/>
    </source>
</evidence>
<gene>
    <name evidence="12" type="ORF">BRAN1462_LOCUS60427</name>
</gene>
<dbReference type="InterPro" id="IPR024084">
    <property type="entry name" value="IsoPropMal-DH-like_dom"/>
</dbReference>
<keyword evidence="9" id="KW-0560">Oxidoreductase</keyword>
<dbReference type="InterPro" id="IPR004790">
    <property type="entry name" value="Isocitrate_DH_NADP"/>
</dbReference>
<dbReference type="PANTHER" id="PTHR36999:SF1">
    <property type="entry name" value="ISOCITRATE DEHYDROGENASE (NADP(+))"/>
    <property type="match status" value="1"/>
</dbReference>
<dbReference type="Pfam" id="PF00180">
    <property type="entry name" value="Iso_dh"/>
    <property type="match status" value="1"/>
</dbReference>
<feature type="domain" description="Isopropylmalate dehydrogenase-like" evidence="11">
    <location>
        <begin position="10"/>
        <end position="409"/>
    </location>
</feature>
<dbReference type="NCBIfam" id="NF006156">
    <property type="entry name" value="PRK08299.1"/>
    <property type="match status" value="1"/>
</dbReference>
<evidence type="ECO:0000256" key="10">
    <source>
        <dbReference type="ARBA" id="ARBA00023211"/>
    </source>
</evidence>
<dbReference type="GO" id="GO:0046872">
    <property type="term" value="F:metal ion binding"/>
    <property type="evidence" value="ECO:0007669"/>
    <property type="project" value="UniProtKB-KW"/>
</dbReference>
<keyword evidence="6" id="KW-0479">Metal-binding</keyword>
<dbReference type="GO" id="GO:0006102">
    <property type="term" value="P:isocitrate metabolic process"/>
    <property type="evidence" value="ECO:0007669"/>
    <property type="project" value="InterPro"/>
</dbReference>
<evidence type="ECO:0000256" key="2">
    <source>
        <dbReference type="ARBA" id="ARBA00001946"/>
    </source>
</evidence>
<reference evidence="12" key="1">
    <citation type="submission" date="2021-01" db="EMBL/GenBank/DDBJ databases">
        <authorList>
            <person name="Corre E."/>
            <person name="Pelletier E."/>
            <person name="Niang G."/>
            <person name="Scheremetjew M."/>
            <person name="Finn R."/>
            <person name="Kale V."/>
            <person name="Holt S."/>
            <person name="Cochrane G."/>
            <person name="Meng A."/>
            <person name="Brown T."/>
            <person name="Cohen L."/>
        </authorList>
    </citation>
    <scope>NUCLEOTIDE SEQUENCE</scope>
    <source>
        <strain evidence="12">RCC3387</strain>
    </source>
</reference>
<comment type="cofactor">
    <cofactor evidence="1">
        <name>Mn(2+)</name>
        <dbReference type="ChEBI" id="CHEBI:29035"/>
    </cofactor>
</comment>
<keyword evidence="7" id="KW-0460">Magnesium</keyword>
<protein>
    <recommendedName>
        <fullName evidence="11">Isopropylmalate dehydrogenase-like domain-containing protein</fullName>
    </recommendedName>
</protein>
<organism evidence="12">
    <name type="scientific">Zooxanthella nutricula</name>
    <dbReference type="NCBI Taxonomy" id="1333877"/>
    <lineage>
        <taxon>Eukaryota</taxon>
        <taxon>Sar</taxon>
        <taxon>Alveolata</taxon>
        <taxon>Dinophyceae</taxon>
        <taxon>Peridiniales</taxon>
        <taxon>Peridiniales incertae sedis</taxon>
        <taxon>Zooxanthella</taxon>
    </lineage>
</organism>
<keyword evidence="5" id="KW-0816">Tricarboxylic acid cycle</keyword>
<dbReference type="GO" id="GO:0006099">
    <property type="term" value="P:tricarboxylic acid cycle"/>
    <property type="evidence" value="ECO:0007669"/>
    <property type="project" value="UniProtKB-KW"/>
</dbReference>
<evidence type="ECO:0000256" key="6">
    <source>
        <dbReference type="ARBA" id="ARBA00022723"/>
    </source>
</evidence>
<dbReference type="AlphaFoldDB" id="A0A6U6VWK9"/>
<evidence type="ECO:0000256" key="9">
    <source>
        <dbReference type="ARBA" id="ARBA00023002"/>
    </source>
</evidence>
<evidence type="ECO:0000256" key="7">
    <source>
        <dbReference type="ARBA" id="ARBA00022842"/>
    </source>
</evidence>
<accession>A0A6U6VWK9</accession>
<sequence length="1161" mass="128435">MANKIDVSNPIVELDGDEATRTVWKFIKEKLILPYVNLPVKYFDLAIENRIKTEDAVTLEAAAAIKRCQVGIKCSTMEIDEALVNEKSLRRMWKSATVFDRERALRSASSTLRSLMEGANFRAPILTKSIPQVISSWTKPIIVARHVYGDQYRATDIRVEKDCKYQITLTPKGGPAKSYDVCDFGEAGGVAMAMYNSNDRIKGFAHSCFQYALEIKFPVYLSTKELTLRDYDGTFVQVFQEIFESEYKDKFDKAGIWYQHQTIDKMMAFVMRSSGGFIWALKNYDGDIQSEMVTQGFGSAELASSLVLSPDGKTMLTEAHHPATQSSVTQSRGKPAINPMSCIYAWVHGLRQRAKLDGNFQLKAFADNLEAACVEAVEKGKATKDLVVRRGAGEHDGEFLNSEEFVDAVNEMLQEKMLEGAKIMYTLTDEAPMLATYALLPIIRAFTQKSGIEIELSDISVAGRVIAAFGDRLPSDKVQRDELAELGALAKTPMANIVKLPNISASIPQLKGCIAELQQKGYQVPDYPEDPKNAEEQEIRARYAKVLGSAVNPVLREGNSDRRAATAVKNYAKKYPHSMGKWSGSSKTHVAHMTEGDFYASEVSHVVERACEVRIELAAKDGTTTVLKAATDLLPGEVIDASFMSRKHLRAFYKKEIAHAKAEDVLLSLHLKATMMKISDPILFGHMVSVYFEDVFTKHAETFEKLGVNPNNGFGDVVQKIASLPDAQRAAIEADIRAVYEKRPELAMVDSDKGITNLHVPSDVIIDASMPAMIRSSGQMWTPGNQLKDTKACIPDRCYAGVFKEAIQSCVKHGAFDPATMGSVPNVGLMAQKAEEYGSHDKTFEVKKAGNIRVVHSGTGEVLLSHDVEEGDIWRMCQTKDIPIQDWVKLAVNRARATGAKTLFWLDENRAHDRNVIEKVKRYLKQHSTDGLDIDIMAPTEACRLSCQRAREGKDTISVTGNVLRDYNTDLFPIVELGTSAKMLSIVPMLAGGGMYETGAGGSAPKHVEQLVKENHLRWDSLGEYLALCVSLEDLAVKSKNVKTSVLAECLSQATERFLDANKNPGRKTGQLDNRGSHFYLALFWAEALAKQTKSDALKSQFSRIAAELAANETIIVNELIKCQGAGVDIGGYFRPDPEKVEKVMRPSAIFNAILTLGANW</sequence>
<evidence type="ECO:0000256" key="8">
    <source>
        <dbReference type="ARBA" id="ARBA00022857"/>
    </source>
</evidence>
<dbReference type="GO" id="GO:0004450">
    <property type="term" value="F:isocitrate dehydrogenase (NADP+) activity"/>
    <property type="evidence" value="ECO:0007669"/>
    <property type="project" value="InterPro"/>
</dbReference>
<dbReference type="NCBIfam" id="TIGR00178">
    <property type="entry name" value="monomer_idh"/>
    <property type="match status" value="1"/>
</dbReference>
<comment type="cofactor">
    <cofactor evidence="2">
        <name>Mg(2+)</name>
        <dbReference type="ChEBI" id="CHEBI:18420"/>
    </cofactor>
</comment>
<keyword evidence="4" id="KW-0329">Glyoxylate bypass</keyword>
<dbReference type="SMART" id="SM01329">
    <property type="entry name" value="Iso_dh"/>
    <property type="match status" value="1"/>
</dbReference>
<comment type="similarity">
    <text evidence="3">Belongs to the isocitrate and isopropylmalate dehydrogenases family.</text>
</comment>
<dbReference type="NCBIfam" id="TIGR00127">
    <property type="entry name" value="nadp_idh_euk"/>
    <property type="match status" value="1"/>
</dbReference>
<evidence type="ECO:0000256" key="4">
    <source>
        <dbReference type="ARBA" id="ARBA00022435"/>
    </source>
</evidence>
<keyword evidence="8" id="KW-0521">NADP</keyword>